<organism evidence="3 4">
    <name type="scientific">Artemia franciscana</name>
    <name type="common">Brine shrimp</name>
    <name type="synonym">Artemia sanfranciscana</name>
    <dbReference type="NCBI Taxonomy" id="6661"/>
    <lineage>
        <taxon>Eukaryota</taxon>
        <taxon>Metazoa</taxon>
        <taxon>Ecdysozoa</taxon>
        <taxon>Arthropoda</taxon>
        <taxon>Crustacea</taxon>
        <taxon>Branchiopoda</taxon>
        <taxon>Anostraca</taxon>
        <taxon>Artemiidae</taxon>
        <taxon>Artemia</taxon>
    </lineage>
</organism>
<dbReference type="PROSITE" id="PS51155">
    <property type="entry name" value="CHIT_BIND_RR_2"/>
    <property type="match status" value="1"/>
</dbReference>
<sequence>MANLVEPAEGGFVVCALIAAAFAAPQDYPKPEYKPEYKAAEYKPAYKAADYKYEYAPYQFAWAVKDDYTYNDYAHEQVTDDKGYTKGSYRVLLPDGRVQTVTYSADAYSGYNADVQYTGEAKYPEYKPAYKAAYPAPEYKAPAYPTQAYKAPSYPAPEYKAPSYKPKY</sequence>
<evidence type="ECO:0000256" key="1">
    <source>
        <dbReference type="ARBA" id="ARBA00022460"/>
    </source>
</evidence>
<keyword evidence="1 2" id="KW-0193">Cuticle</keyword>
<dbReference type="InterPro" id="IPR051217">
    <property type="entry name" value="Insect_Cuticle_Struc_Prot"/>
</dbReference>
<evidence type="ECO:0008006" key="5">
    <source>
        <dbReference type="Google" id="ProtNLM"/>
    </source>
</evidence>
<dbReference type="PROSITE" id="PS00233">
    <property type="entry name" value="CHIT_BIND_RR_1"/>
    <property type="match status" value="1"/>
</dbReference>
<dbReference type="EMBL" id="JAVRJZ010000020">
    <property type="protein sequence ID" value="KAK2705435.1"/>
    <property type="molecule type" value="Genomic_DNA"/>
</dbReference>
<dbReference type="InterPro" id="IPR000618">
    <property type="entry name" value="Insect_cuticle"/>
</dbReference>
<evidence type="ECO:0000313" key="4">
    <source>
        <dbReference type="Proteomes" id="UP001187531"/>
    </source>
</evidence>
<comment type="caution">
    <text evidence="3">The sequence shown here is derived from an EMBL/GenBank/DDBJ whole genome shotgun (WGS) entry which is preliminary data.</text>
</comment>
<proteinExistence type="predicted"/>
<accession>A0AA88L2J1</accession>
<dbReference type="GO" id="GO:0005615">
    <property type="term" value="C:extracellular space"/>
    <property type="evidence" value="ECO:0007669"/>
    <property type="project" value="TreeGrafter"/>
</dbReference>
<gene>
    <name evidence="3" type="ORF">QYM36_015723</name>
</gene>
<protein>
    <recommendedName>
        <fullName evidence="5">Cuticle protein</fullName>
    </recommendedName>
</protein>
<dbReference type="Pfam" id="PF00379">
    <property type="entry name" value="Chitin_bind_4"/>
    <property type="match status" value="1"/>
</dbReference>
<dbReference type="Proteomes" id="UP001187531">
    <property type="component" value="Unassembled WGS sequence"/>
</dbReference>
<reference evidence="3" key="1">
    <citation type="submission" date="2023-07" db="EMBL/GenBank/DDBJ databases">
        <title>Chromosome-level genome assembly of Artemia franciscana.</title>
        <authorList>
            <person name="Jo E."/>
        </authorList>
    </citation>
    <scope>NUCLEOTIDE SEQUENCE</scope>
    <source>
        <tissue evidence="3">Whole body</tissue>
    </source>
</reference>
<keyword evidence="4" id="KW-1185">Reference proteome</keyword>
<dbReference type="GO" id="GO:0031012">
    <property type="term" value="C:extracellular matrix"/>
    <property type="evidence" value="ECO:0007669"/>
    <property type="project" value="TreeGrafter"/>
</dbReference>
<dbReference type="PANTHER" id="PTHR12236:SF79">
    <property type="entry name" value="CUTICULAR PROTEIN 50CB-RELATED"/>
    <property type="match status" value="1"/>
</dbReference>
<dbReference type="GO" id="GO:0042302">
    <property type="term" value="F:structural constituent of cuticle"/>
    <property type="evidence" value="ECO:0007669"/>
    <property type="project" value="UniProtKB-UniRule"/>
</dbReference>
<dbReference type="AlphaFoldDB" id="A0AA88L2J1"/>
<name>A0AA88L2J1_ARTSF</name>
<dbReference type="PANTHER" id="PTHR12236">
    <property type="entry name" value="STRUCTURAL CONTITUENT OF CUTICLE"/>
    <property type="match status" value="1"/>
</dbReference>
<dbReference type="InterPro" id="IPR031311">
    <property type="entry name" value="CHIT_BIND_RR_consensus"/>
</dbReference>
<evidence type="ECO:0000313" key="3">
    <source>
        <dbReference type="EMBL" id="KAK2705435.1"/>
    </source>
</evidence>
<evidence type="ECO:0000256" key="2">
    <source>
        <dbReference type="PROSITE-ProRule" id="PRU00497"/>
    </source>
</evidence>